<dbReference type="GO" id="GO:0003951">
    <property type="term" value="F:NAD+ kinase activity"/>
    <property type="evidence" value="ECO:0007669"/>
    <property type="project" value="UniProtKB-UniRule"/>
</dbReference>
<sequence length="292" mass="32263">MHEKGFRVSKVVLLCNRDRERSYRIFERLRSSLLSNEIEVVEDHREAEVAVVIGGDGTVLRAFHQVGSLPILGVKDGTFGTLLEFDSTQLDIIPEILREGEFWLERALTLEIIDSKLSLIALNEFLVRSGKLGKSSRLGLAIDDAPLGECVCDGIIVATPTGSYAYSLAAGGPVLDPRCDNIAISYVAPWPPSLVPAVRSIVVPSSSVVEVWSTSPFLYVVADGLSPVRLRPPLRISRSRREAVFIRKSPDPTEFYKRMVKRMIPKTLTGILHYEKLRPAPAKSLNLDGADQ</sequence>
<dbReference type="PANTHER" id="PTHR20275">
    <property type="entry name" value="NAD KINASE"/>
    <property type="match status" value="1"/>
</dbReference>
<gene>
    <name evidence="8" type="primary">nadK</name>
    <name evidence="9" type="ORF">D9Q81_06155</name>
</gene>
<comment type="function">
    <text evidence="8">Involved in the regulation of the intracellular balance of NAD and NADP, and is a key enzyme in the biosynthesis of NADP. Catalyzes specifically the phosphorylation on 2'-hydroxyl of the adenosine moiety of NAD to yield NADP.</text>
</comment>
<evidence type="ECO:0000256" key="8">
    <source>
        <dbReference type="HAMAP-Rule" id="MF_00361"/>
    </source>
</evidence>
<keyword evidence="3 8" id="KW-0547">Nucleotide-binding</keyword>
<comment type="caution">
    <text evidence="8">Lacks conserved residue(s) required for the propagation of feature annotation.</text>
</comment>
<comment type="subcellular location">
    <subcellularLocation>
        <location evidence="8">Cytoplasm</location>
    </subcellularLocation>
</comment>
<keyword evidence="4 8" id="KW-0418">Kinase</keyword>
<feature type="binding site" evidence="8">
    <location>
        <position position="188"/>
    </location>
    <ligand>
        <name>NAD(+)</name>
        <dbReference type="ChEBI" id="CHEBI:57540"/>
    </ligand>
</feature>
<dbReference type="RefSeq" id="WP_125742000.1">
    <property type="nucleotide sequence ID" value="NZ_RCOR01000030.1"/>
</dbReference>
<evidence type="ECO:0000256" key="4">
    <source>
        <dbReference type="ARBA" id="ARBA00022777"/>
    </source>
</evidence>
<feature type="binding site" evidence="8">
    <location>
        <position position="134"/>
    </location>
    <ligand>
        <name>NAD(+)</name>
        <dbReference type="ChEBI" id="CHEBI:57540"/>
    </ligand>
</feature>
<feature type="active site" description="Proton acceptor" evidence="8">
    <location>
        <position position="56"/>
    </location>
</feature>
<dbReference type="InterPro" id="IPR017438">
    <property type="entry name" value="ATP-NAD_kinase_N"/>
</dbReference>
<protein>
    <recommendedName>
        <fullName evidence="8">NAD kinase</fullName>
        <ecNumber evidence="8">2.7.1.23</ecNumber>
    </recommendedName>
    <alternativeName>
        <fullName evidence="8">ATP-dependent NAD kinase</fullName>
    </alternativeName>
</protein>
<evidence type="ECO:0000256" key="1">
    <source>
        <dbReference type="ARBA" id="ARBA00022490"/>
    </source>
</evidence>
<dbReference type="GO" id="GO:0019674">
    <property type="term" value="P:NAD+ metabolic process"/>
    <property type="evidence" value="ECO:0007669"/>
    <property type="project" value="InterPro"/>
</dbReference>
<feature type="binding site" evidence="8">
    <location>
        <begin position="56"/>
        <end position="57"/>
    </location>
    <ligand>
        <name>NAD(+)</name>
        <dbReference type="ChEBI" id="CHEBI:57540"/>
    </ligand>
</feature>
<keyword evidence="7 8" id="KW-0520">NAD</keyword>
<reference evidence="9 10" key="1">
    <citation type="submission" date="2018-10" db="EMBL/GenBank/DDBJ databases">
        <title>Co-occurring genomic capacity for anaerobic methane metabolism and dissimilatory sulfite reduction discovered in the Korarchaeota.</title>
        <authorList>
            <person name="Mckay L.J."/>
            <person name="Dlakic M."/>
            <person name="Fields M.W."/>
            <person name="Delmont T.O."/>
            <person name="Eren A.M."/>
            <person name="Jay Z.J."/>
            <person name="Klingelsmith K.B."/>
            <person name="Rusch D.B."/>
            <person name="Inskeep W.P."/>
        </authorList>
    </citation>
    <scope>NUCLEOTIDE SEQUENCE [LARGE SCALE GENOMIC DNA]</scope>
    <source>
        <strain evidence="9 10">WS</strain>
    </source>
</reference>
<organism evidence="9 10">
    <name type="scientific">Candidatus Korarchaeum cryptofilum</name>
    <dbReference type="NCBI Taxonomy" id="498846"/>
    <lineage>
        <taxon>Archaea</taxon>
        <taxon>Thermoproteota</taxon>
        <taxon>Candidatus Korarchaeia</taxon>
        <taxon>Candidatus Korarchaeales</taxon>
        <taxon>Candidatus Korarchaeaceae</taxon>
        <taxon>Candidatus Korarchaeum</taxon>
    </lineage>
</organism>
<feature type="binding site" evidence="8">
    <location>
        <position position="61"/>
    </location>
    <ligand>
        <name>NAD(+)</name>
        <dbReference type="ChEBI" id="CHEBI:57540"/>
    </ligand>
</feature>
<keyword evidence="1 8" id="KW-0963">Cytoplasm</keyword>
<feature type="binding site" evidence="8">
    <location>
        <position position="153"/>
    </location>
    <ligand>
        <name>NAD(+)</name>
        <dbReference type="ChEBI" id="CHEBI:57540"/>
    </ligand>
</feature>
<dbReference type="AlphaFoldDB" id="A0A3R9P9V8"/>
<dbReference type="InterPro" id="IPR002504">
    <property type="entry name" value="NADK"/>
</dbReference>
<comment type="cofactor">
    <cofactor evidence="8">
        <name>a divalent metal cation</name>
        <dbReference type="ChEBI" id="CHEBI:60240"/>
    </cofactor>
</comment>
<dbReference type="Proteomes" id="UP000278149">
    <property type="component" value="Unassembled WGS sequence"/>
</dbReference>
<comment type="caution">
    <text evidence="9">The sequence shown here is derived from an EMBL/GenBank/DDBJ whole genome shotgun (WGS) entry which is preliminary data.</text>
</comment>
<dbReference type="SUPFAM" id="SSF111331">
    <property type="entry name" value="NAD kinase/diacylglycerol kinase-like"/>
    <property type="match status" value="1"/>
</dbReference>
<comment type="catalytic activity">
    <reaction evidence="8">
        <text>NAD(+) + ATP = ADP + NADP(+) + H(+)</text>
        <dbReference type="Rhea" id="RHEA:18629"/>
        <dbReference type="ChEBI" id="CHEBI:15378"/>
        <dbReference type="ChEBI" id="CHEBI:30616"/>
        <dbReference type="ChEBI" id="CHEBI:57540"/>
        <dbReference type="ChEBI" id="CHEBI:58349"/>
        <dbReference type="ChEBI" id="CHEBI:456216"/>
        <dbReference type="EC" id="2.7.1.23"/>
    </reaction>
</comment>
<keyword evidence="5 8" id="KW-0067">ATP-binding</keyword>
<evidence type="ECO:0000313" key="10">
    <source>
        <dbReference type="Proteomes" id="UP000278149"/>
    </source>
</evidence>
<dbReference type="PANTHER" id="PTHR20275:SF43">
    <property type="entry name" value="BIFUNCTIONAL NADP PHOSPHATASE_NAD KINASE"/>
    <property type="match status" value="1"/>
</dbReference>
<dbReference type="Pfam" id="PF20143">
    <property type="entry name" value="NAD_kinase_C"/>
    <property type="match status" value="1"/>
</dbReference>
<dbReference type="GO" id="GO:0005524">
    <property type="term" value="F:ATP binding"/>
    <property type="evidence" value="ECO:0007669"/>
    <property type="project" value="UniProtKB-KW"/>
</dbReference>
<evidence type="ECO:0000256" key="6">
    <source>
        <dbReference type="ARBA" id="ARBA00022857"/>
    </source>
</evidence>
<evidence type="ECO:0000256" key="2">
    <source>
        <dbReference type="ARBA" id="ARBA00022679"/>
    </source>
</evidence>
<keyword evidence="2 8" id="KW-0808">Transferase</keyword>
<dbReference type="Gene3D" id="2.60.200.30">
    <property type="entry name" value="Probable inorganic polyphosphate/atp-NAD kinase, domain 2"/>
    <property type="match status" value="1"/>
</dbReference>
<dbReference type="GO" id="GO:0006741">
    <property type="term" value="P:NADP+ biosynthetic process"/>
    <property type="evidence" value="ECO:0007669"/>
    <property type="project" value="UniProtKB-UniRule"/>
</dbReference>
<evidence type="ECO:0000256" key="3">
    <source>
        <dbReference type="ARBA" id="ARBA00022741"/>
    </source>
</evidence>
<evidence type="ECO:0000256" key="5">
    <source>
        <dbReference type="ARBA" id="ARBA00022840"/>
    </source>
</evidence>
<dbReference type="HAMAP" id="MF_00361">
    <property type="entry name" value="NAD_kinase"/>
    <property type="match status" value="1"/>
</dbReference>
<dbReference type="InterPro" id="IPR016064">
    <property type="entry name" value="NAD/diacylglycerol_kinase_sf"/>
</dbReference>
<evidence type="ECO:0000313" key="9">
    <source>
        <dbReference type="EMBL" id="RSN68436.1"/>
    </source>
</evidence>
<comment type="similarity">
    <text evidence="8">Belongs to the NAD kinase family.</text>
</comment>
<name>A0A3R9P9V8_9CREN</name>
<dbReference type="EMBL" id="RCOR01000030">
    <property type="protein sequence ID" value="RSN68436.1"/>
    <property type="molecule type" value="Genomic_DNA"/>
</dbReference>
<dbReference type="EC" id="2.7.1.23" evidence="8"/>
<dbReference type="Gene3D" id="3.40.50.10330">
    <property type="entry name" value="Probable inorganic polyphosphate/atp-NAD kinase, domain 1"/>
    <property type="match status" value="1"/>
</dbReference>
<feature type="binding site" evidence="8">
    <location>
        <begin position="123"/>
        <end position="124"/>
    </location>
    <ligand>
        <name>NAD(+)</name>
        <dbReference type="ChEBI" id="CHEBI:57540"/>
    </ligand>
</feature>
<keyword evidence="6 8" id="KW-0521">NADP</keyword>
<dbReference type="GO" id="GO:0046872">
    <property type="term" value="F:metal ion binding"/>
    <property type="evidence" value="ECO:0007669"/>
    <property type="project" value="UniProtKB-UniRule"/>
</dbReference>
<evidence type="ECO:0000256" key="7">
    <source>
        <dbReference type="ARBA" id="ARBA00023027"/>
    </source>
</evidence>
<dbReference type="Pfam" id="PF01513">
    <property type="entry name" value="NAD_kinase"/>
    <property type="match status" value="1"/>
</dbReference>
<proteinExistence type="inferred from homology"/>
<dbReference type="GO" id="GO:0005737">
    <property type="term" value="C:cytoplasm"/>
    <property type="evidence" value="ECO:0007669"/>
    <property type="project" value="UniProtKB-SubCell"/>
</dbReference>
<accession>A0A3R9P9V8</accession>
<dbReference type="InterPro" id="IPR017437">
    <property type="entry name" value="ATP-NAD_kinase_PpnK-typ_C"/>
</dbReference>